<evidence type="ECO:0000256" key="1">
    <source>
        <dbReference type="ARBA" id="ARBA00004141"/>
    </source>
</evidence>
<keyword evidence="2 5" id="KW-0812">Transmembrane</keyword>
<organism evidence="6 7">
    <name type="scientific">Pinctada imbricata</name>
    <name type="common">Atlantic pearl-oyster</name>
    <name type="synonym">Pinctada martensii</name>
    <dbReference type="NCBI Taxonomy" id="66713"/>
    <lineage>
        <taxon>Eukaryota</taxon>
        <taxon>Metazoa</taxon>
        <taxon>Spiralia</taxon>
        <taxon>Lophotrochozoa</taxon>
        <taxon>Mollusca</taxon>
        <taxon>Bivalvia</taxon>
        <taxon>Autobranchia</taxon>
        <taxon>Pteriomorphia</taxon>
        <taxon>Pterioida</taxon>
        <taxon>Pterioidea</taxon>
        <taxon>Pteriidae</taxon>
        <taxon>Pinctada</taxon>
    </lineage>
</organism>
<dbReference type="PANTHER" id="PTHR19282">
    <property type="entry name" value="TETRASPANIN"/>
    <property type="match status" value="1"/>
</dbReference>
<feature type="transmembrane region" description="Helical" evidence="5">
    <location>
        <begin position="117"/>
        <end position="139"/>
    </location>
</feature>
<evidence type="ECO:0000313" key="6">
    <source>
        <dbReference type="EMBL" id="KAK3094435.1"/>
    </source>
</evidence>
<reference evidence="6" key="1">
    <citation type="submission" date="2019-08" db="EMBL/GenBank/DDBJ databases">
        <title>The improved chromosome-level genome for the pearl oyster Pinctada fucata martensii using PacBio sequencing and Hi-C.</title>
        <authorList>
            <person name="Zheng Z."/>
        </authorList>
    </citation>
    <scope>NUCLEOTIDE SEQUENCE</scope>
    <source>
        <strain evidence="6">ZZ-2019</strain>
        <tissue evidence="6">Adductor muscle</tissue>
    </source>
</reference>
<feature type="transmembrane region" description="Helical" evidence="5">
    <location>
        <begin position="82"/>
        <end position="101"/>
    </location>
</feature>
<comment type="caution">
    <text evidence="6">The sequence shown here is derived from an EMBL/GenBank/DDBJ whole genome shotgun (WGS) entry which is preliminary data.</text>
</comment>
<name>A0AA88XYE5_PINIB</name>
<dbReference type="PANTHER" id="PTHR19282:SF431">
    <property type="entry name" value="TETRASPANIN 26A, ISOFORM B-RELATED"/>
    <property type="match status" value="1"/>
</dbReference>
<evidence type="ECO:0000256" key="4">
    <source>
        <dbReference type="ARBA" id="ARBA00023136"/>
    </source>
</evidence>
<proteinExistence type="predicted"/>
<dbReference type="SUPFAM" id="SSF48652">
    <property type="entry name" value="Tetraspanin"/>
    <property type="match status" value="1"/>
</dbReference>
<sequence>MIVRVARVRLTYNRSFDIEICERTYPRKYFCQLSVKILLPVHTLPHKKNFKCGNTGRNTLRRLTVPLSEVFKVLHLKPSVDIMQQLGGLIITALGSIVLYMKQKTIRDAFDFFLDPAMLMVTAGSIIVFITFFGCMGSLRENTCFLKTFNYILGIIFLGELTIVVIVFVFYFVPDSRESLGLFPKDSMQDAIRKYGVVDDEDMVNLIDNIQSTLGCCGLSDDEDGYLDWNENLYFNCTKSNPSPERCSVPASCCITKPNEVKNILCGGQVMQINDEGKAVAGPYISNIYQPGCLHALGNWINGNAMVLGGVLLGILLPQLFIMCLTRSLRDQVKIQRAKWDRQLPVYNDDKGRKNRGYSENEK</sequence>
<dbReference type="InterPro" id="IPR008952">
    <property type="entry name" value="Tetraspanin_EC2_sf"/>
</dbReference>
<dbReference type="EMBL" id="VSWD01000008">
    <property type="protein sequence ID" value="KAK3094435.1"/>
    <property type="molecule type" value="Genomic_DNA"/>
</dbReference>
<gene>
    <name evidence="6" type="ORF">FSP39_001763</name>
</gene>
<dbReference type="GO" id="GO:0005886">
    <property type="term" value="C:plasma membrane"/>
    <property type="evidence" value="ECO:0007669"/>
    <property type="project" value="TreeGrafter"/>
</dbReference>
<comment type="subcellular location">
    <subcellularLocation>
        <location evidence="1">Membrane</location>
        <topology evidence="1">Multi-pass membrane protein</topology>
    </subcellularLocation>
</comment>
<feature type="transmembrane region" description="Helical" evidence="5">
    <location>
        <begin position="305"/>
        <end position="325"/>
    </location>
</feature>
<dbReference type="InterPro" id="IPR018499">
    <property type="entry name" value="Tetraspanin/Peripherin"/>
</dbReference>
<keyword evidence="3 5" id="KW-1133">Transmembrane helix</keyword>
<dbReference type="AlphaFoldDB" id="A0AA88XYE5"/>
<protein>
    <recommendedName>
        <fullName evidence="8">Tetraspanin</fullName>
    </recommendedName>
</protein>
<keyword evidence="4 5" id="KW-0472">Membrane</keyword>
<keyword evidence="7" id="KW-1185">Reference proteome</keyword>
<accession>A0AA88XYE5</accession>
<evidence type="ECO:0000256" key="5">
    <source>
        <dbReference type="SAM" id="Phobius"/>
    </source>
</evidence>
<dbReference type="PRINTS" id="PR00259">
    <property type="entry name" value="TMFOUR"/>
</dbReference>
<dbReference type="Proteomes" id="UP001186944">
    <property type="component" value="Unassembled WGS sequence"/>
</dbReference>
<evidence type="ECO:0008006" key="8">
    <source>
        <dbReference type="Google" id="ProtNLM"/>
    </source>
</evidence>
<dbReference type="Gene3D" id="1.10.1450.10">
    <property type="entry name" value="Tetraspanin"/>
    <property type="match status" value="1"/>
</dbReference>
<dbReference type="Pfam" id="PF00335">
    <property type="entry name" value="Tetraspanin"/>
    <property type="match status" value="1"/>
</dbReference>
<feature type="transmembrane region" description="Helical" evidence="5">
    <location>
        <begin position="151"/>
        <end position="173"/>
    </location>
</feature>
<evidence type="ECO:0000313" key="7">
    <source>
        <dbReference type="Proteomes" id="UP001186944"/>
    </source>
</evidence>
<evidence type="ECO:0000256" key="3">
    <source>
        <dbReference type="ARBA" id="ARBA00022989"/>
    </source>
</evidence>
<evidence type="ECO:0000256" key="2">
    <source>
        <dbReference type="ARBA" id="ARBA00022692"/>
    </source>
</evidence>